<evidence type="ECO:0000259" key="2">
    <source>
        <dbReference type="Pfam" id="PF00149"/>
    </source>
</evidence>
<dbReference type="InterPro" id="IPR004843">
    <property type="entry name" value="Calcineurin-like_PHP"/>
</dbReference>
<dbReference type="AlphaFoldDB" id="A0A8J6JHF9"/>
<dbReference type="InterPro" id="IPR050535">
    <property type="entry name" value="DNA_Repair-Maintenance_Comp"/>
</dbReference>
<comment type="caution">
    <text evidence="3">The sequence shown here is derived from an EMBL/GenBank/DDBJ whole genome shotgun (WGS) entry which is preliminary data.</text>
</comment>
<keyword evidence="4" id="KW-1185">Reference proteome</keyword>
<dbReference type="PANTHER" id="PTHR30337:SF7">
    <property type="entry name" value="PHOSPHOESTERASE"/>
    <property type="match status" value="1"/>
</dbReference>
<dbReference type="InterPro" id="IPR029052">
    <property type="entry name" value="Metallo-depent_PP-like"/>
</dbReference>
<dbReference type="Proteomes" id="UP000661435">
    <property type="component" value="Unassembled WGS sequence"/>
</dbReference>
<protein>
    <submittedName>
        <fullName evidence="3">DNA repair exonuclease</fullName>
    </submittedName>
</protein>
<accession>A0A8J6JHF9</accession>
<dbReference type="RefSeq" id="WP_186908201.1">
    <property type="nucleotide sequence ID" value="NZ_JACOPP010000016.1"/>
</dbReference>
<keyword evidence="1" id="KW-0378">Hydrolase</keyword>
<dbReference type="GO" id="GO:0004527">
    <property type="term" value="F:exonuclease activity"/>
    <property type="evidence" value="ECO:0007669"/>
    <property type="project" value="UniProtKB-KW"/>
</dbReference>
<dbReference type="Pfam" id="PF00149">
    <property type="entry name" value="Metallophos"/>
    <property type="match status" value="1"/>
</dbReference>
<evidence type="ECO:0000313" key="4">
    <source>
        <dbReference type="Proteomes" id="UP000661435"/>
    </source>
</evidence>
<keyword evidence="3" id="KW-0540">Nuclease</keyword>
<proteinExistence type="predicted"/>
<feature type="domain" description="Calcineurin-like phosphoesterase" evidence="2">
    <location>
        <begin position="3"/>
        <end position="190"/>
    </location>
</feature>
<reference evidence="3" key="1">
    <citation type="submission" date="2020-08" db="EMBL/GenBank/DDBJ databases">
        <title>Genome public.</title>
        <authorList>
            <person name="Liu C."/>
            <person name="Sun Q."/>
        </authorList>
    </citation>
    <scope>NUCLEOTIDE SEQUENCE</scope>
    <source>
        <strain evidence="3">NSJ-51</strain>
    </source>
</reference>
<evidence type="ECO:0000256" key="1">
    <source>
        <dbReference type="ARBA" id="ARBA00022801"/>
    </source>
</evidence>
<dbReference type="InterPro" id="IPR041796">
    <property type="entry name" value="Mre11_N"/>
</dbReference>
<organism evidence="3 4">
    <name type="scientific">Lawsonibacter hominis</name>
    <dbReference type="NCBI Taxonomy" id="2763053"/>
    <lineage>
        <taxon>Bacteria</taxon>
        <taxon>Bacillati</taxon>
        <taxon>Bacillota</taxon>
        <taxon>Clostridia</taxon>
        <taxon>Eubacteriales</taxon>
        <taxon>Oscillospiraceae</taxon>
        <taxon>Lawsonibacter</taxon>
    </lineage>
</organism>
<sequence length="364" mass="39790">MLTILHAADLHLDAPFASLAPEQARRRRAEQRELLERLAALARTQQADLVLLSGDLLDSGETYHETVQALSSALGRMEAQVFIAPGNHDFYSPRSIYAGTRWPENVHIFSTVQVESVELPALGCVVHGAAFTTPLADRSPLMGFAAPRDGRTHLMVLHGDVDGRDRYGPIRTEDIASSGLTYLALGHVHACSGLQRAGGTWWAYPGCPEGRGFDELGDKGALLVRVDGGEVCAEFVPLALRRYGILTVDVSAAPSPEAALLSALPEGTQRDCYRLILTGERETALDLAALEALAAPRFYSLSLRDETRPRRDLWARSDEDSLTGLFLRQMRRRLAEETDARARARLEQAARFGLAALENGEDVP</sequence>
<gene>
    <name evidence="3" type="ORF">H8S57_11305</name>
</gene>
<dbReference type="PANTHER" id="PTHR30337">
    <property type="entry name" value="COMPONENT OF ATP-DEPENDENT DSDNA EXONUCLEASE"/>
    <property type="match status" value="1"/>
</dbReference>
<dbReference type="SUPFAM" id="SSF56300">
    <property type="entry name" value="Metallo-dependent phosphatases"/>
    <property type="match status" value="1"/>
</dbReference>
<evidence type="ECO:0000313" key="3">
    <source>
        <dbReference type="EMBL" id="MBC5734310.1"/>
    </source>
</evidence>
<dbReference type="EMBL" id="JACOPP010000016">
    <property type="protein sequence ID" value="MBC5734310.1"/>
    <property type="molecule type" value="Genomic_DNA"/>
</dbReference>
<name>A0A8J6JHF9_9FIRM</name>
<dbReference type="Gene3D" id="3.60.21.10">
    <property type="match status" value="1"/>
</dbReference>
<keyword evidence="3" id="KW-0269">Exonuclease</keyword>
<dbReference type="CDD" id="cd00840">
    <property type="entry name" value="MPP_Mre11_N"/>
    <property type="match status" value="1"/>
</dbReference>